<evidence type="ECO:0000256" key="1">
    <source>
        <dbReference type="SAM" id="Phobius"/>
    </source>
</evidence>
<reference evidence="2" key="1">
    <citation type="journal article" date="2015" name="Nature">
        <title>Complex archaea that bridge the gap between prokaryotes and eukaryotes.</title>
        <authorList>
            <person name="Spang A."/>
            <person name="Saw J.H."/>
            <person name="Jorgensen S.L."/>
            <person name="Zaremba-Niedzwiedzka K."/>
            <person name="Martijn J."/>
            <person name="Lind A.E."/>
            <person name="van Eijk R."/>
            <person name="Schleper C."/>
            <person name="Guy L."/>
            <person name="Ettema T.J."/>
        </authorList>
    </citation>
    <scope>NUCLEOTIDE SEQUENCE</scope>
</reference>
<name>A0A0F9AN72_9ZZZZ</name>
<keyword evidence="1" id="KW-1133">Transmembrane helix</keyword>
<sequence length="34" mass="3677">FVTACGVVITFAVTVVHVSVNGLYLKILEPFLVK</sequence>
<feature type="transmembrane region" description="Helical" evidence="1">
    <location>
        <begin position="6"/>
        <end position="25"/>
    </location>
</feature>
<comment type="caution">
    <text evidence="2">The sequence shown here is derived from an EMBL/GenBank/DDBJ whole genome shotgun (WGS) entry which is preliminary data.</text>
</comment>
<accession>A0A0F9AN72</accession>
<dbReference type="AlphaFoldDB" id="A0A0F9AN72"/>
<dbReference type="EMBL" id="LAZR01041908">
    <property type="protein sequence ID" value="KKL10815.1"/>
    <property type="molecule type" value="Genomic_DNA"/>
</dbReference>
<proteinExistence type="predicted"/>
<gene>
    <name evidence="2" type="ORF">LCGC14_2552010</name>
</gene>
<protein>
    <submittedName>
        <fullName evidence="2">Uncharacterized protein</fullName>
    </submittedName>
</protein>
<organism evidence="2">
    <name type="scientific">marine sediment metagenome</name>
    <dbReference type="NCBI Taxonomy" id="412755"/>
    <lineage>
        <taxon>unclassified sequences</taxon>
        <taxon>metagenomes</taxon>
        <taxon>ecological metagenomes</taxon>
    </lineage>
</organism>
<feature type="non-terminal residue" evidence="2">
    <location>
        <position position="1"/>
    </location>
</feature>
<evidence type="ECO:0000313" key="2">
    <source>
        <dbReference type="EMBL" id="KKL10815.1"/>
    </source>
</evidence>
<keyword evidence="1" id="KW-0812">Transmembrane</keyword>
<keyword evidence="1" id="KW-0472">Membrane</keyword>